<comment type="caution">
    <text evidence="1">The sequence shown here is derived from an EMBL/GenBank/DDBJ whole genome shotgun (WGS) entry which is preliminary data.</text>
</comment>
<organism evidence="1 2">
    <name type="scientific">Taenia crassiceps</name>
    <dbReference type="NCBI Taxonomy" id="6207"/>
    <lineage>
        <taxon>Eukaryota</taxon>
        <taxon>Metazoa</taxon>
        <taxon>Spiralia</taxon>
        <taxon>Lophotrochozoa</taxon>
        <taxon>Platyhelminthes</taxon>
        <taxon>Cestoda</taxon>
        <taxon>Eucestoda</taxon>
        <taxon>Cyclophyllidea</taxon>
        <taxon>Taeniidae</taxon>
        <taxon>Taenia</taxon>
    </lineage>
</organism>
<accession>A0ABR4QAQ5</accession>
<dbReference type="Proteomes" id="UP001651158">
    <property type="component" value="Unassembled WGS sequence"/>
</dbReference>
<name>A0ABR4QAQ5_9CEST</name>
<dbReference type="EMBL" id="JAKROA010000005">
    <property type="protein sequence ID" value="KAL5106665.1"/>
    <property type="molecule type" value="Genomic_DNA"/>
</dbReference>
<evidence type="ECO:0000313" key="1">
    <source>
        <dbReference type="EMBL" id="KAL5106665.1"/>
    </source>
</evidence>
<evidence type="ECO:0000313" key="2">
    <source>
        <dbReference type="Proteomes" id="UP001651158"/>
    </source>
</evidence>
<reference evidence="1 2" key="1">
    <citation type="journal article" date="2022" name="Front. Cell. Infect. Microbiol.">
        <title>The Genomes of Two Strains of Taenia crassiceps the Animal Model for the Study of Human Cysticercosis.</title>
        <authorList>
            <person name="Bobes R.J."/>
            <person name="Estrada K."/>
            <person name="Rios-Valencia D.G."/>
            <person name="Calderon-Gallegos A."/>
            <person name="de la Torre P."/>
            <person name="Carrero J.C."/>
            <person name="Sanchez-Flores A."/>
            <person name="Laclette J.P."/>
        </authorList>
    </citation>
    <scope>NUCLEOTIDE SEQUENCE [LARGE SCALE GENOMIC DNA]</scope>
    <source>
        <strain evidence="1">WFUcys</strain>
    </source>
</reference>
<gene>
    <name evidence="1" type="ORF">TcWFU_002728</name>
</gene>
<proteinExistence type="predicted"/>
<protein>
    <submittedName>
        <fullName evidence="1">Uncharacterized protein</fullName>
    </submittedName>
</protein>
<sequence>MLQIIVFVVVFVLLLLAIIPRVLFYAISWRLRQVLPCAIHYSKLNFRGAYFVRISFLTGDSIEIDRVFLTSWLLDSSASSLLCIFVSCIHFYTSPDGLVKIWYLAKCAGRLPTDKPKKSLSLDVTLLKWCSLVVRSCWIHLSYTRTKSINPPQICTLENHKAVTSLMLENVTICGHRMKHEVSVGAGGAVLKSMIWVNCVSGDEFMCKHCGEAHSEADDESSSSNTSCLFCRRFHMCGTFVAMLSTAIELKVGVQDGNISVKVFGTFLMARESNLWEFEKLVGSEEDLSPEAMEEATSQCTGWPLARLSVDFLPPCLSKSKSAVNVNLLRQPIERSLALSSEAIRFTSGAENLSLSVGNLKLLSGRIEGTHEASRELMIERVDVCASLTEDKVDASFTTAFWSAFDRKLS</sequence>
<keyword evidence="2" id="KW-1185">Reference proteome</keyword>